<dbReference type="RefSeq" id="WP_194447626.1">
    <property type="nucleotide sequence ID" value="NZ_CP063849.1"/>
</dbReference>
<evidence type="ECO:0000256" key="1">
    <source>
        <dbReference type="SAM" id="SignalP"/>
    </source>
</evidence>
<name>A0A7S7SHI7_PALFE</name>
<dbReference type="EMBL" id="CP063849">
    <property type="protein sequence ID" value="QOY85957.1"/>
    <property type="molecule type" value="Genomic_DNA"/>
</dbReference>
<gene>
    <name evidence="2" type="ORF">IRI77_24490</name>
</gene>
<evidence type="ECO:0000313" key="3">
    <source>
        <dbReference type="Proteomes" id="UP000593892"/>
    </source>
</evidence>
<protein>
    <recommendedName>
        <fullName evidence="4">DUF642 domain-containing protein</fullName>
    </recommendedName>
</protein>
<dbReference type="InterPro" id="IPR017803">
    <property type="entry name" value="CHP03437_C"/>
</dbReference>
<reference evidence="2 3" key="1">
    <citation type="submission" date="2020-10" db="EMBL/GenBank/DDBJ databases">
        <title>Complete genome sequence of Paludibaculum fermentans P105T, a facultatively anaerobic acidobacterium capable of dissimilatory Fe(III) reduction.</title>
        <authorList>
            <person name="Dedysh S.N."/>
            <person name="Beletsky A.V."/>
            <person name="Kulichevskaya I.S."/>
            <person name="Mardanov A.V."/>
            <person name="Ravin N.V."/>
        </authorList>
    </citation>
    <scope>NUCLEOTIDE SEQUENCE [LARGE SCALE GENOMIC DNA]</scope>
    <source>
        <strain evidence="2 3">P105</strain>
    </source>
</reference>
<accession>A0A7S7SHI7</accession>
<evidence type="ECO:0008006" key="4">
    <source>
        <dbReference type="Google" id="ProtNLM"/>
    </source>
</evidence>
<proteinExistence type="predicted"/>
<keyword evidence="3" id="KW-1185">Reference proteome</keyword>
<evidence type="ECO:0000313" key="2">
    <source>
        <dbReference type="EMBL" id="QOY85957.1"/>
    </source>
</evidence>
<organism evidence="2 3">
    <name type="scientific">Paludibaculum fermentans</name>
    <dbReference type="NCBI Taxonomy" id="1473598"/>
    <lineage>
        <taxon>Bacteria</taxon>
        <taxon>Pseudomonadati</taxon>
        <taxon>Acidobacteriota</taxon>
        <taxon>Terriglobia</taxon>
        <taxon>Bryobacterales</taxon>
        <taxon>Bryobacteraceae</taxon>
        <taxon>Paludibaculum</taxon>
    </lineage>
</organism>
<dbReference type="Proteomes" id="UP000593892">
    <property type="component" value="Chromosome"/>
</dbReference>
<dbReference type="Gene3D" id="2.60.120.260">
    <property type="entry name" value="Galactose-binding domain-like"/>
    <property type="match status" value="1"/>
</dbReference>
<keyword evidence="1" id="KW-0732">Signal</keyword>
<dbReference type="KEGG" id="pfer:IRI77_24490"/>
<dbReference type="NCBIfam" id="TIGR03437">
    <property type="entry name" value="Soli_cterm"/>
    <property type="match status" value="1"/>
</dbReference>
<feature type="signal peptide" evidence="1">
    <location>
        <begin position="1"/>
        <end position="23"/>
    </location>
</feature>
<feature type="chain" id="PRO_5032692885" description="DUF642 domain-containing protein" evidence="1">
    <location>
        <begin position="24"/>
        <end position="637"/>
    </location>
</feature>
<sequence length="637" mass="65098">MRKLSPSFAVLALALAWQCPGQAVFHQNLVVNGGAENGEGATGINDPAVRPIPGWTASGSLTVVTYGANSLLAAGDPGPQNRGLNYFSGGPGGGASTARQTIDLSALATDIDGGRVRFYLSGFLGSADGWDSPVILKAAFRNAAGEVLLTSSVNGPSALEKNYTPELMNSAMSGYLLPNTRSVDLLLDMTAPSSAFNYFGADNLSLILRPESVTGVNLVVNGGAETAETSDGLMGYGYQMPGWTGTTDVYASPYDDTSWEDGASLPADRGKNLFYAAGQRSIALRQTVDLTLLRSLIEAGAANYRFSAWLGTCAGCLDSASAKAEFLNAAGEIIGSAPLDAVGAADLGGKGGLLQRQSDGTMPAAARQIVITLQFVSNDPLQFFAYADSVSFVIKSPATGLSIQSGGILNSASVAGGAVAPGEMVTIRTTGVDLESIVRMQLTQDGRVSTSLAGAKLYFDGTQAPLLYVNSSEIAAIAPFDLAGKAKADVRIDYKGVQSNTVSIDVAATAPGLFTQEGTGQGVGLIYTDGWQLVSAANPAAKGSVVTIIWTGGGQTDPGGVDGRMETQSLPKPNAGVSVKIGGQAAEVVYTGAVPYSWAGLLMAQVKVPSGVATGVVPVQLTAGGSTSQSGVTMVVK</sequence>
<dbReference type="AlphaFoldDB" id="A0A7S7SHI7"/>